<protein>
    <submittedName>
        <fullName evidence="3">Uncharacterized protein</fullName>
    </submittedName>
</protein>
<evidence type="ECO:0000256" key="1">
    <source>
        <dbReference type="ARBA" id="ARBA00025726"/>
    </source>
</evidence>
<dbReference type="GO" id="GO:0000398">
    <property type="term" value="P:mRNA splicing, via spliceosome"/>
    <property type="evidence" value="ECO:0007669"/>
    <property type="project" value="InterPro"/>
</dbReference>
<dbReference type="PANTHER" id="PTHR19923:SF0">
    <property type="entry name" value="PLEIOTROPIC REGULATOR 1"/>
    <property type="match status" value="1"/>
</dbReference>
<comment type="similarity">
    <text evidence="1">Belongs to the WD repeat PRL1/PRL2 family.</text>
</comment>
<name>A0A5K1HD34_9MAGN</name>
<feature type="repeat" description="WD" evidence="2">
    <location>
        <begin position="66"/>
        <end position="105"/>
    </location>
</feature>
<accession>A0A5K1HD34</accession>
<dbReference type="Pfam" id="PF00400">
    <property type="entry name" value="WD40"/>
    <property type="match status" value="2"/>
</dbReference>
<dbReference type="GO" id="GO:0071011">
    <property type="term" value="C:precatalytic spliceosome"/>
    <property type="evidence" value="ECO:0007669"/>
    <property type="project" value="TreeGrafter"/>
</dbReference>
<evidence type="ECO:0000256" key="2">
    <source>
        <dbReference type="PROSITE-ProRule" id="PRU00221"/>
    </source>
</evidence>
<dbReference type="GO" id="GO:0000974">
    <property type="term" value="C:Prp19 complex"/>
    <property type="evidence" value="ECO:0007669"/>
    <property type="project" value="TreeGrafter"/>
</dbReference>
<dbReference type="EMBL" id="LR721952">
    <property type="protein sequence ID" value="VVW85666.1"/>
    <property type="molecule type" value="Genomic_DNA"/>
</dbReference>
<gene>
    <name evidence="3" type="ORF">NYM_LOCUS29290</name>
</gene>
<dbReference type="InterPro" id="IPR036322">
    <property type="entry name" value="WD40_repeat_dom_sf"/>
</dbReference>
<keyword evidence="2" id="KW-0853">WD repeat</keyword>
<dbReference type="SMART" id="SM00320">
    <property type="entry name" value="WD40"/>
    <property type="match status" value="2"/>
</dbReference>
<evidence type="ECO:0000313" key="3">
    <source>
        <dbReference type="EMBL" id="VVW85666.1"/>
    </source>
</evidence>
<dbReference type="Gene3D" id="2.130.10.10">
    <property type="entry name" value="YVTN repeat-like/Quinoprotein amine dehydrogenase"/>
    <property type="match status" value="1"/>
</dbReference>
<dbReference type="InterPro" id="IPR045241">
    <property type="entry name" value="Prp46/PLRG1-like"/>
</dbReference>
<organism evidence="3">
    <name type="scientific">Nymphaea colorata</name>
    <name type="common">pocket water lily</name>
    <dbReference type="NCBI Taxonomy" id="210225"/>
    <lineage>
        <taxon>Eukaryota</taxon>
        <taxon>Viridiplantae</taxon>
        <taxon>Streptophyta</taxon>
        <taxon>Embryophyta</taxon>
        <taxon>Tracheophyta</taxon>
        <taxon>Spermatophyta</taxon>
        <taxon>Magnoliopsida</taxon>
        <taxon>Nymphaeales</taxon>
        <taxon>Nymphaeaceae</taxon>
        <taxon>Nymphaea</taxon>
    </lineage>
</organism>
<dbReference type="AlphaFoldDB" id="A0A5K1HD34"/>
<proteinExistence type="inferred from homology"/>
<dbReference type="SUPFAM" id="SSF50978">
    <property type="entry name" value="WD40 repeat-like"/>
    <property type="match status" value="1"/>
</dbReference>
<dbReference type="PROSITE" id="PS50294">
    <property type="entry name" value="WD_REPEATS_REGION"/>
    <property type="match status" value="1"/>
</dbReference>
<dbReference type="PROSITE" id="PS50082">
    <property type="entry name" value="WD_REPEATS_2"/>
    <property type="match status" value="2"/>
</dbReference>
<dbReference type="InterPro" id="IPR015943">
    <property type="entry name" value="WD40/YVTN_repeat-like_dom_sf"/>
</dbReference>
<dbReference type="PANTHER" id="PTHR19923">
    <property type="entry name" value="WD40 REPEAT PROTEINPRL1/PRL2-RELATED"/>
    <property type="match status" value="1"/>
</dbReference>
<feature type="repeat" description="WD" evidence="2">
    <location>
        <begin position="33"/>
        <end position="57"/>
    </location>
</feature>
<dbReference type="GO" id="GO:0071013">
    <property type="term" value="C:catalytic step 2 spliceosome"/>
    <property type="evidence" value="ECO:0007669"/>
    <property type="project" value="TreeGrafter"/>
</dbReference>
<dbReference type="InterPro" id="IPR001680">
    <property type="entry name" value="WD40_rpt"/>
</dbReference>
<reference evidence="3" key="1">
    <citation type="submission" date="2019-09" db="EMBL/GenBank/DDBJ databases">
        <authorList>
            <person name="Zhang L."/>
        </authorList>
    </citation>
    <scope>NUCLEOTIDE SEQUENCE</scope>
</reference>
<sequence length="105" mass="12178">MPKWIIFKEHRRTPLHHRRNGSKYLFIKINQDNVLVSGGDDGSLKFWDWQSGYNFQDIMSQPQPGSIAAENGIFALTFDRSGCRLLSGECDKTIKMWREDENATE</sequence>